<reference evidence="12 13" key="1">
    <citation type="submission" date="2020-11" db="EMBL/GenBank/DDBJ databases">
        <title>Taxonomic evaluation of the Bacillus sporothermodurans group of bacteria based on whole genome sequences.</title>
        <authorList>
            <person name="Fiedler G."/>
            <person name="Herbstmann A.-D."/>
            <person name="Doll E."/>
            <person name="Wenning M."/>
            <person name="Brinks E."/>
            <person name="Kabisch J."/>
            <person name="Breitenwieser F."/>
            <person name="Lappann M."/>
            <person name="Boehnlein C."/>
            <person name="Franz C."/>
        </authorList>
    </citation>
    <scope>NUCLEOTIDE SEQUENCE [LARGE SCALE GENOMIC DNA]</scope>
    <source>
        <strain evidence="12 13">JCM 19841</strain>
    </source>
</reference>
<gene>
    <name evidence="12" type="ORF">I5776_14015</name>
</gene>
<keyword evidence="10" id="KW-0443">Lipid metabolism</keyword>
<dbReference type="EMBL" id="CP065425">
    <property type="protein sequence ID" value="QQZ08188.1"/>
    <property type="molecule type" value="Genomic_DNA"/>
</dbReference>
<keyword evidence="7" id="KW-0479">Metal-binding</keyword>
<accession>A0ABX7DYK3</accession>
<dbReference type="InterPro" id="IPR015870">
    <property type="entry name" value="UDP-acyl_N-AcGlcN_deAcase_N"/>
</dbReference>
<dbReference type="SUPFAM" id="SSF54211">
    <property type="entry name" value="Ribosomal protein S5 domain 2-like"/>
    <property type="match status" value="2"/>
</dbReference>
<proteinExistence type="predicted"/>
<keyword evidence="8" id="KW-0378">Hydrolase</keyword>
<evidence type="ECO:0000256" key="10">
    <source>
        <dbReference type="ARBA" id="ARBA00023098"/>
    </source>
</evidence>
<evidence type="ECO:0000256" key="7">
    <source>
        <dbReference type="ARBA" id="ARBA00022723"/>
    </source>
</evidence>
<evidence type="ECO:0000256" key="11">
    <source>
        <dbReference type="ARBA" id="ARBA00024535"/>
    </source>
</evidence>
<evidence type="ECO:0000256" key="8">
    <source>
        <dbReference type="ARBA" id="ARBA00022801"/>
    </source>
</evidence>
<evidence type="ECO:0000256" key="5">
    <source>
        <dbReference type="ARBA" id="ARBA00022516"/>
    </source>
</evidence>
<dbReference type="InterPro" id="IPR020568">
    <property type="entry name" value="Ribosomal_Su5_D2-typ_SF"/>
</dbReference>
<dbReference type="InterPro" id="IPR004463">
    <property type="entry name" value="UDP-acyl_GlcNac_deAcase"/>
</dbReference>
<keyword evidence="5" id="KW-0444">Lipid biosynthesis</keyword>
<dbReference type="Gene3D" id="3.30.1700.10">
    <property type="entry name" value="lpxc deacetylase, domain 2"/>
    <property type="match status" value="1"/>
</dbReference>
<dbReference type="InterPro" id="IPR011334">
    <property type="entry name" value="UDP-acyl_GlcNac_deAcase_C"/>
</dbReference>
<dbReference type="Gene3D" id="3.30.230.20">
    <property type="entry name" value="lpxc deacetylase, domain 1"/>
    <property type="match status" value="1"/>
</dbReference>
<dbReference type="RefSeq" id="WP_202777008.1">
    <property type="nucleotide sequence ID" value="NZ_CP065425.1"/>
</dbReference>
<sequence length="276" mass="31121">MQKTITFPSEVSGMAINGSCQSTVMFEPAKPDTGIVFIRNDLLEKPEVECLPNYAFVNKRWSSLMKDGVYIEHTEHVLAAIAALEITNIRIHLNCPYLPVISDFSSWGFMQALLEAVPITQTAPKKFIAVKEPLWVLDSFETKGGNRYDSLLLGLPSTNFSITYLLNYPDKEIPTQLAHFSTAKDDQSLSEFAKARSFILDSEYDSMMQLFGENIKKCLMIPSDKTKLRWSNEIARHKVLDLVGDLMLLGKPIKGHFIGFRSGHSANIDMVRLLNR</sequence>
<comment type="cofactor">
    <cofactor evidence="1">
        <name>Zn(2+)</name>
        <dbReference type="ChEBI" id="CHEBI:29105"/>
    </cofactor>
</comment>
<evidence type="ECO:0000256" key="4">
    <source>
        <dbReference type="ARBA" id="ARBA00012745"/>
    </source>
</evidence>
<comment type="pathway">
    <text evidence="3">Glycolipid biosynthesis; lipid IV(A) biosynthesis; lipid IV(A) from (3R)-3-hydroxytetradecanoyl-[acyl-carrier-protein] and UDP-N-acetyl-alpha-D-glucosamine: step 2/6.</text>
</comment>
<comment type="catalytic activity">
    <reaction evidence="11">
        <text>a UDP-3-O-[(3R)-3-hydroxyacyl]-N-acetyl-alpha-D-glucosamine + H2O = a UDP-3-O-[(3R)-3-hydroxyacyl]-alpha-D-glucosamine + acetate</text>
        <dbReference type="Rhea" id="RHEA:67816"/>
        <dbReference type="ChEBI" id="CHEBI:15377"/>
        <dbReference type="ChEBI" id="CHEBI:30089"/>
        <dbReference type="ChEBI" id="CHEBI:137740"/>
        <dbReference type="ChEBI" id="CHEBI:173225"/>
        <dbReference type="EC" id="3.5.1.108"/>
    </reaction>
</comment>
<dbReference type="PANTHER" id="PTHR33694">
    <property type="entry name" value="UDP-3-O-ACYL-N-ACETYLGLUCOSAMINE DEACETYLASE 1, MITOCHONDRIAL-RELATED"/>
    <property type="match status" value="1"/>
</dbReference>
<dbReference type="Pfam" id="PF03331">
    <property type="entry name" value="LpxC"/>
    <property type="match status" value="1"/>
</dbReference>
<keyword evidence="13" id="KW-1185">Reference proteome</keyword>
<comment type="function">
    <text evidence="2">Catalyzes the hydrolysis of UDP-3-O-myristoyl-N-acetylglucosamine to form UDP-3-O-myristoylglucosamine and acetate, the committed step in lipid A biosynthesis.</text>
</comment>
<evidence type="ECO:0000256" key="6">
    <source>
        <dbReference type="ARBA" id="ARBA00022556"/>
    </source>
</evidence>
<organism evidence="12 13">
    <name type="scientific">Heyndrickxia vini</name>
    <dbReference type="NCBI Taxonomy" id="1476025"/>
    <lineage>
        <taxon>Bacteria</taxon>
        <taxon>Bacillati</taxon>
        <taxon>Bacillota</taxon>
        <taxon>Bacilli</taxon>
        <taxon>Bacillales</taxon>
        <taxon>Bacillaceae</taxon>
        <taxon>Heyndrickxia</taxon>
    </lineage>
</organism>
<evidence type="ECO:0000313" key="13">
    <source>
        <dbReference type="Proteomes" id="UP000595691"/>
    </source>
</evidence>
<dbReference type="Proteomes" id="UP000595691">
    <property type="component" value="Chromosome"/>
</dbReference>
<keyword evidence="6" id="KW-0441">Lipid A biosynthesis</keyword>
<evidence type="ECO:0000256" key="1">
    <source>
        <dbReference type="ARBA" id="ARBA00001947"/>
    </source>
</evidence>
<dbReference type="PANTHER" id="PTHR33694:SF1">
    <property type="entry name" value="UDP-3-O-ACYL-N-ACETYLGLUCOSAMINE DEACETYLASE 1, MITOCHONDRIAL-RELATED"/>
    <property type="match status" value="1"/>
</dbReference>
<evidence type="ECO:0000256" key="9">
    <source>
        <dbReference type="ARBA" id="ARBA00022833"/>
    </source>
</evidence>
<evidence type="ECO:0000256" key="3">
    <source>
        <dbReference type="ARBA" id="ARBA00005002"/>
    </source>
</evidence>
<keyword evidence="9" id="KW-0862">Zinc</keyword>
<name>A0ABX7DYK3_9BACI</name>
<protein>
    <recommendedName>
        <fullName evidence="4">UDP-3-O-acyl-N-acetylglucosamine deacetylase</fullName>
        <ecNumber evidence="4">3.5.1.108</ecNumber>
    </recommendedName>
</protein>
<evidence type="ECO:0000313" key="12">
    <source>
        <dbReference type="EMBL" id="QQZ08188.1"/>
    </source>
</evidence>
<dbReference type="EC" id="3.5.1.108" evidence="4"/>
<evidence type="ECO:0000256" key="2">
    <source>
        <dbReference type="ARBA" id="ARBA00002923"/>
    </source>
</evidence>